<dbReference type="EMBL" id="NBXB01000011">
    <property type="protein sequence ID" value="RFA16432.1"/>
    <property type="molecule type" value="Genomic_DNA"/>
</dbReference>
<evidence type="ECO:0000313" key="2">
    <source>
        <dbReference type="EMBL" id="RFA16432.1"/>
    </source>
</evidence>
<feature type="transmembrane region" description="Helical" evidence="1">
    <location>
        <begin position="21"/>
        <end position="40"/>
    </location>
</feature>
<keyword evidence="1" id="KW-0472">Membrane</keyword>
<dbReference type="Proteomes" id="UP000256541">
    <property type="component" value="Unassembled WGS sequence"/>
</dbReference>
<keyword evidence="1" id="KW-1133">Transmembrane helix</keyword>
<dbReference type="RefSeq" id="WP_116410295.1">
    <property type="nucleotide sequence ID" value="NZ_NBXB01000011.1"/>
</dbReference>
<feature type="transmembrane region" description="Helical" evidence="1">
    <location>
        <begin position="168"/>
        <end position="189"/>
    </location>
</feature>
<feature type="transmembrane region" description="Helical" evidence="1">
    <location>
        <begin position="46"/>
        <end position="67"/>
    </location>
</feature>
<comment type="caution">
    <text evidence="2">The sequence shown here is derived from an EMBL/GenBank/DDBJ whole genome shotgun (WGS) entry which is preliminary data.</text>
</comment>
<feature type="transmembrane region" description="Helical" evidence="1">
    <location>
        <begin position="131"/>
        <end position="148"/>
    </location>
</feature>
<proteinExistence type="predicted"/>
<gene>
    <name evidence="2" type="ORF">B7R22_02805</name>
</gene>
<keyword evidence="1" id="KW-0812">Transmembrane</keyword>
<dbReference type="OrthoDB" id="5125135at2"/>
<accession>A0A3E0W2B6</accession>
<dbReference type="AlphaFoldDB" id="A0A3E0W2B6"/>
<organism evidence="2 3">
    <name type="scientific">Subtercola boreus</name>
    <dbReference type="NCBI Taxonomy" id="120213"/>
    <lineage>
        <taxon>Bacteria</taxon>
        <taxon>Bacillati</taxon>
        <taxon>Actinomycetota</taxon>
        <taxon>Actinomycetes</taxon>
        <taxon>Micrococcales</taxon>
        <taxon>Microbacteriaceae</taxon>
        <taxon>Subtercola</taxon>
    </lineage>
</organism>
<protein>
    <submittedName>
        <fullName evidence="2">Uncharacterized protein</fullName>
    </submittedName>
</protein>
<feature type="transmembrane region" description="Helical" evidence="1">
    <location>
        <begin position="110"/>
        <end position="126"/>
    </location>
</feature>
<evidence type="ECO:0000256" key="1">
    <source>
        <dbReference type="SAM" id="Phobius"/>
    </source>
</evidence>
<feature type="transmembrane region" description="Helical" evidence="1">
    <location>
        <begin position="79"/>
        <end position="98"/>
    </location>
</feature>
<reference evidence="2 3" key="1">
    <citation type="submission" date="2017-04" db="EMBL/GenBank/DDBJ databases">
        <title>Comparative genome analysis of Subtercola boreus.</title>
        <authorList>
            <person name="Cho Y.-J."/>
            <person name="Cho A."/>
            <person name="Kim O.-S."/>
            <person name="Lee J.-I."/>
        </authorList>
    </citation>
    <scope>NUCLEOTIDE SEQUENCE [LARGE SCALE GENOMIC DNA]</scope>
    <source>
        <strain evidence="2 3">P27479</strain>
    </source>
</reference>
<evidence type="ECO:0000313" key="3">
    <source>
        <dbReference type="Proteomes" id="UP000256541"/>
    </source>
</evidence>
<sequence>MSAWGGTAQEIDPLSGITARIFAMAVGCVAVISATVLTALNPQEIGSPTLMLMGFAALVAGFAHLVWAADPYRRTVTRVRYLITYGLVLVAAVLESFAQLGSDTDVRNDWGPIVVALVLLVSGSYRRPTEIVVCTVLAALVVAGTTIQHSGTVSLGGLIGATTMSGTLVVALGGGAAIFAASLIAGLRVDRRRSDDVRRNRNARDRRRAIEEFLGTDIEALRREVLPFFRDLKVRDALTDGDRARAAELARLLRSSLARGLADEPLEGLVGMFDDPLLVAAALSTEQRTALRTVLLHFASQPGRSAGDLSLVLGRGGAAGEAAGGAAGDAADLPGEGMTGELVAAFGVERGPSTGIAPFVGLMQLAFPRVDAHPARDAIVIRFDF</sequence>
<name>A0A3E0W2B6_9MICO</name>